<evidence type="ECO:0000313" key="1">
    <source>
        <dbReference type="EMBL" id="MBC9248297.1"/>
    </source>
</evidence>
<reference evidence="1" key="1">
    <citation type="submission" date="2020-08" db="EMBL/GenBank/DDBJ databases">
        <title>Paracoccus amoyensis sp. nov., isolated from the surface seawater at coast of Xiamen, Fujian.</title>
        <authorList>
            <person name="Lyu L."/>
        </authorList>
    </citation>
    <scope>NUCLEOTIDE SEQUENCE</scope>
    <source>
        <strain evidence="1">11-3</strain>
    </source>
</reference>
<proteinExistence type="predicted"/>
<name>A0A926GHC6_9RHOB</name>
<dbReference type="Pfam" id="PF11994">
    <property type="entry name" value="DUF3489"/>
    <property type="match status" value="1"/>
</dbReference>
<dbReference type="Proteomes" id="UP000608594">
    <property type="component" value="Unassembled WGS sequence"/>
</dbReference>
<keyword evidence="2" id="KW-1185">Reference proteome</keyword>
<dbReference type="InterPro" id="IPR021880">
    <property type="entry name" value="DUF3489"/>
</dbReference>
<comment type="caution">
    <text evidence="1">The sequence shown here is derived from an EMBL/GenBank/DDBJ whole genome shotgun (WGS) entry which is preliminary data.</text>
</comment>
<accession>A0A926GHC6</accession>
<gene>
    <name evidence="1" type="ORF">H4P12_16635</name>
</gene>
<protein>
    <submittedName>
        <fullName evidence="1">DUF3489 domain-containing protein</fullName>
    </submittedName>
</protein>
<organism evidence="1 2">
    <name type="scientific">Paracoccus amoyensis</name>
    <dbReference type="NCBI Taxonomy" id="2760093"/>
    <lineage>
        <taxon>Bacteria</taxon>
        <taxon>Pseudomonadati</taxon>
        <taxon>Pseudomonadota</taxon>
        <taxon>Alphaproteobacteria</taxon>
        <taxon>Rhodobacterales</taxon>
        <taxon>Paracoccaceae</taxon>
        <taxon>Paracoccus</taxon>
    </lineage>
</organism>
<dbReference type="RefSeq" id="WP_187794789.1">
    <property type="nucleotide sequence ID" value="NZ_JACOQL010000005.1"/>
</dbReference>
<dbReference type="EMBL" id="JACOQL010000005">
    <property type="protein sequence ID" value="MBC9248297.1"/>
    <property type="molecule type" value="Genomic_DNA"/>
</dbReference>
<dbReference type="AlphaFoldDB" id="A0A926GHC6"/>
<evidence type="ECO:0000313" key="2">
    <source>
        <dbReference type="Proteomes" id="UP000608594"/>
    </source>
</evidence>
<sequence length="53" mass="5763">MISERRAAVAEASGWQHHSIRGAISGSLKKKLGLTVTSDKVEVRGRVCKLQSE</sequence>